<comment type="caution">
    <text evidence="2">The sequence shown here is derived from an EMBL/GenBank/DDBJ whole genome shotgun (WGS) entry which is preliminary data.</text>
</comment>
<feature type="compositionally biased region" description="Basic residues" evidence="1">
    <location>
        <begin position="9"/>
        <end position="23"/>
    </location>
</feature>
<evidence type="ECO:0000313" key="3">
    <source>
        <dbReference type="Proteomes" id="UP000438429"/>
    </source>
</evidence>
<protein>
    <submittedName>
        <fullName evidence="2">Uncharacterized protein</fullName>
    </submittedName>
</protein>
<dbReference type="EMBL" id="VEVO01000012">
    <property type="protein sequence ID" value="KAF0034243.1"/>
    <property type="molecule type" value="Genomic_DNA"/>
</dbReference>
<reference evidence="2 3" key="1">
    <citation type="submission" date="2019-06" db="EMBL/GenBank/DDBJ databases">
        <title>Draft genomes of female and male turbot (Scophthalmus maximus).</title>
        <authorList>
            <person name="Xu H."/>
            <person name="Xu X.-W."/>
            <person name="Shao C."/>
            <person name="Chen S."/>
        </authorList>
    </citation>
    <scope>NUCLEOTIDE SEQUENCE [LARGE SCALE GENOMIC DNA]</scope>
    <source>
        <strain evidence="2">Ysfricsl-2016a</strain>
        <tissue evidence="2">Blood</tissue>
    </source>
</reference>
<organism evidence="2 3">
    <name type="scientific">Scophthalmus maximus</name>
    <name type="common">Turbot</name>
    <name type="synonym">Psetta maxima</name>
    <dbReference type="NCBI Taxonomy" id="52904"/>
    <lineage>
        <taxon>Eukaryota</taxon>
        <taxon>Metazoa</taxon>
        <taxon>Chordata</taxon>
        <taxon>Craniata</taxon>
        <taxon>Vertebrata</taxon>
        <taxon>Euteleostomi</taxon>
        <taxon>Actinopterygii</taxon>
        <taxon>Neopterygii</taxon>
        <taxon>Teleostei</taxon>
        <taxon>Neoteleostei</taxon>
        <taxon>Acanthomorphata</taxon>
        <taxon>Carangaria</taxon>
        <taxon>Pleuronectiformes</taxon>
        <taxon>Pleuronectoidei</taxon>
        <taxon>Scophthalmidae</taxon>
        <taxon>Scophthalmus</taxon>
    </lineage>
</organism>
<dbReference type="Proteomes" id="UP000438429">
    <property type="component" value="Unassembled WGS sequence"/>
</dbReference>
<feature type="region of interest" description="Disordered" evidence="1">
    <location>
        <begin position="1"/>
        <end position="28"/>
    </location>
</feature>
<name>A0A6A4SJF2_SCOMX</name>
<proteinExistence type="predicted"/>
<dbReference type="AlphaFoldDB" id="A0A6A4SJF2"/>
<sequence length="228" mass="26115">MRPCAELPRRRRRKQLRSGAVKKWRSEHDDMERSLDDGVFSCSHHLGDLLSHRNSHTFVRSLQEPAVSVCFDPNPVFKTTATTTRTPRLRSIARSVLQKRIQSSRAPWRHVGSSSDEFWRSSLPRMPLLCFSLHFLVSSARVRHPKDNTVKCPPTSLSACSDKFEIRARIFFSLDDFAASWRRRTTRHPLTQQRHTSSSPPPPLPPSEGPLLLLEECVCMREGGLHAE</sequence>
<accession>A0A6A4SJF2</accession>
<gene>
    <name evidence="2" type="ORF">F2P81_014309</name>
</gene>
<evidence type="ECO:0000256" key="1">
    <source>
        <dbReference type="SAM" id="MobiDB-lite"/>
    </source>
</evidence>
<feature type="region of interest" description="Disordered" evidence="1">
    <location>
        <begin position="187"/>
        <end position="206"/>
    </location>
</feature>
<evidence type="ECO:0000313" key="2">
    <source>
        <dbReference type="EMBL" id="KAF0034243.1"/>
    </source>
</evidence>